<evidence type="ECO:0000313" key="6">
    <source>
        <dbReference type="EMBL" id="BBO30887.1"/>
    </source>
</evidence>
<dbReference type="CDD" id="cd05233">
    <property type="entry name" value="SDR_c"/>
    <property type="match status" value="1"/>
</dbReference>
<dbReference type="PRINTS" id="PR00081">
    <property type="entry name" value="GDHRDH"/>
</dbReference>
<dbReference type="GO" id="GO:0016491">
    <property type="term" value="F:oxidoreductase activity"/>
    <property type="evidence" value="ECO:0007669"/>
    <property type="project" value="UniProtKB-KW"/>
</dbReference>
<dbReference type="SUPFAM" id="SSF51735">
    <property type="entry name" value="NAD(P)-binding Rossmann-fold domains"/>
    <property type="match status" value="1"/>
</dbReference>
<evidence type="ECO:0000256" key="1">
    <source>
        <dbReference type="ARBA" id="ARBA00006484"/>
    </source>
</evidence>
<evidence type="ECO:0000313" key="7">
    <source>
        <dbReference type="Proteomes" id="UP000326837"/>
    </source>
</evidence>
<dbReference type="Pfam" id="PF00106">
    <property type="entry name" value="adh_short"/>
    <property type="match status" value="1"/>
</dbReference>
<dbReference type="PRINTS" id="PR00080">
    <property type="entry name" value="SDRFAMILY"/>
</dbReference>
<feature type="domain" description="Ketoreductase" evidence="5">
    <location>
        <begin position="38"/>
        <end position="240"/>
    </location>
</feature>
<dbReference type="SMART" id="SM00822">
    <property type="entry name" value="PKS_KR"/>
    <property type="match status" value="1"/>
</dbReference>
<feature type="region of interest" description="Disordered" evidence="4">
    <location>
        <begin position="1"/>
        <end position="37"/>
    </location>
</feature>
<gene>
    <name evidence="6" type="ORF">PLANPX_0499</name>
</gene>
<reference evidence="7" key="1">
    <citation type="submission" date="2019-10" db="EMBL/GenBank/DDBJ databases">
        <title>Lacipirellula parvula gen. nov., sp. nov., representing a lineage of planctomycetes widespread in freshwater anoxic habitats, and description of the family Lacipirellulaceae.</title>
        <authorList>
            <person name="Dedysh S.N."/>
            <person name="Kulichevskaya I.S."/>
            <person name="Beletsky A.V."/>
            <person name="Rakitin A.L."/>
            <person name="Mardanov A.V."/>
            <person name="Ivanova A.A."/>
            <person name="Saltykova V.X."/>
            <person name="Rijpstra W.I.C."/>
            <person name="Sinninghe Damste J.S."/>
            <person name="Ravin N.V."/>
        </authorList>
    </citation>
    <scope>NUCLEOTIDE SEQUENCE [LARGE SCALE GENOMIC DNA]</scope>
    <source>
        <strain evidence="7">PX69</strain>
    </source>
</reference>
<dbReference type="AlphaFoldDB" id="A0A5K7X512"/>
<dbReference type="PANTHER" id="PTHR44196">
    <property type="entry name" value="DEHYDROGENASE/REDUCTASE SDR FAMILY MEMBER 7B"/>
    <property type="match status" value="1"/>
</dbReference>
<protein>
    <recommendedName>
        <fullName evidence="5">Ketoreductase domain-containing protein</fullName>
    </recommendedName>
</protein>
<evidence type="ECO:0000259" key="5">
    <source>
        <dbReference type="SMART" id="SM00822"/>
    </source>
</evidence>
<evidence type="ECO:0000256" key="4">
    <source>
        <dbReference type="SAM" id="MobiDB-lite"/>
    </source>
</evidence>
<evidence type="ECO:0000256" key="2">
    <source>
        <dbReference type="ARBA" id="ARBA00023002"/>
    </source>
</evidence>
<evidence type="ECO:0000256" key="3">
    <source>
        <dbReference type="RuleBase" id="RU000363"/>
    </source>
</evidence>
<accession>A0A5K7X512</accession>
<dbReference type="InterPro" id="IPR036291">
    <property type="entry name" value="NAD(P)-bd_dom_sf"/>
</dbReference>
<comment type="similarity">
    <text evidence="1 3">Belongs to the short-chain dehydrogenases/reductases (SDR) family.</text>
</comment>
<dbReference type="KEGG" id="lpav:PLANPX_0499"/>
<name>A0A5K7X512_9BACT</name>
<dbReference type="GO" id="GO:0016020">
    <property type="term" value="C:membrane"/>
    <property type="evidence" value="ECO:0007669"/>
    <property type="project" value="TreeGrafter"/>
</dbReference>
<dbReference type="InterPro" id="IPR057326">
    <property type="entry name" value="KR_dom"/>
</dbReference>
<dbReference type="EMBL" id="AP021861">
    <property type="protein sequence ID" value="BBO30887.1"/>
    <property type="molecule type" value="Genomic_DNA"/>
</dbReference>
<organism evidence="6 7">
    <name type="scientific">Lacipirellula parvula</name>
    <dbReference type="NCBI Taxonomy" id="2650471"/>
    <lineage>
        <taxon>Bacteria</taxon>
        <taxon>Pseudomonadati</taxon>
        <taxon>Planctomycetota</taxon>
        <taxon>Planctomycetia</taxon>
        <taxon>Pirellulales</taxon>
        <taxon>Lacipirellulaceae</taxon>
        <taxon>Lacipirellula</taxon>
    </lineage>
</organism>
<proteinExistence type="inferred from homology"/>
<dbReference type="Proteomes" id="UP000326837">
    <property type="component" value="Chromosome"/>
</dbReference>
<keyword evidence="7" id="KW-1185">Reference proteome</keyword>
<dbReference type="InterPro" id="IPR002347">
    <property type="entry name" value="SDR_fam"/>
</dbReference>
<sequence>MQRVPGAHPLPSPPLKGEGASDLLGRGVSSPMPPSPPRLAIVTGAGSGLGREFCRQLARAGGWHLVAVDVELADAEQTIAEVRQLGAAGEAVAMDVTDAAGWTALRERLQRDCPRLDLLVNNAGVCMSAEVGDGDLAEWRRVIEVNYLGLLAGCHVMTPWLKASATASTGASTRNSRLATRNSPAIINIASITAYLPAPAMGAYASSKAAVVALTEAMYAELRPHGVHVTVVAPGFFRTRLLERGTFTLRRHRAQAEYLTRTAKIDAASVARAALAASAHGRLYAITGRRARWLWRIKRLAPRILFRVIARRYQRIIIRGDVDGVG</sequence>
<dbReference type="Gene3D" id="3.40.50.720">
    <property type="entry name" value="NAD(P)-binding Rossmann-like Domain"/>
    <property type="match status" value="1"/>
</dbReference>
<keyword evidence="2" id="KW-0560">Oxidoreductase</keyword>
<dbReference type="PANTHER" id="PTHR44196:SF1">
    <property type="entry name" value="DEHYDROGENASE_REDUCTASE SDR FAMILY MEMBER 7B"/>
    <property type="match status" value="1"/>
</dbReference>